<feature type="transmembrane region" description="Helical" evidence="1">
    <location>
        <begin position="6"/>
        <end position="32"/>
    </location>
</feature>
<evidence type="ECO:0000313" key="2">
    <source>
        <dbReference type="EMBL" id="OKH49569.1"/>
    </source>
</evidence>
<dbReference type="AlphaFoldDB" id="A0A1U7J8B8"/>
<comment type="caution">
    <text evidence="2">The sequence shown here is derived from an EMBL/GenBank/DDBJ whole genome shotgun (WGS) entry which is preliminary data.</text>
</comment>
<gene>
    <name evidence="2" type="ORF">NIES30_06940</name>
</gene>
<proteinExistence type="predicted"/>
<sequence length="89" mass="9939">MQVFIINAFLLIEFIRLFVEFIHLFSINALILHKSSAFMLSINGLALTNDGKFTEPFALVSTSQLPQNHQFQGIGPCAILKGSTLQRCI</sequence>
<name>A0A1U7J8B8_9CYAN</name>
<keyword evidence="1" id="KW-0812">Transmembrane</keyword>
<dbReference type="EMBL" id="MRCG01000003">
    <property type="protein sequence ID" value="OKH49569.1"/>
    <property type="molecule type" value="Genomic_DNA"/>
</dbReference>
<organism evidence="2 3">
    <name type="scientific">Phormidium tenue NIES-30</name>
    <dbReference type="NCBI Taxonomy" id="549789"/>
    <lineage>
        <taxon>Bacteria</taxon>
        <taxon>Bacillati</taxon>
        <taxon>Cyanobacteriota</taxon>
        <taxon>Cyanophyceae</taxon>
        <taxon>Oscillatoriophycideae</taxon>
        <taxon>Oscillatoriales</taxon>
        <taxon>Oscillatoriaceae</taxon>
        <taxon>Phormidium</taxon>
    </lineage>
</organism>
<reference evidence="2 3" key="1">
    <citation type="submission" date="2016-11" db="EMBL/GenBank/DDBJ databases">
        <title>Draft Genome Sequences of Nine Cyanobacterial Strains from Diverse Habitats.</title>
        <authorList>
            <person name="Zhu T."/>
            <person name="Hou S."/>
            <person name="Lu X."/>
            <person name="Hess W.R."/>
        </authorList>
    </citation>
    <scope>NUCLEOTIDE SEQUENCE [LARGE SCALE GENOMIC DNA]</scope>
    <source>
        <strain evidence="2 3">NIES-30</strain>
    </source>
</reference>
<evidence type="ECO:0000313" key="3">
    <source>
        <dbReference type="Proteomes" id="UP000185557"/>
    </source>
</evidence>
<accession>A0A1U7J8B8</accession>
<keyword evidence="3" id="KW-1185">Reference proteome</keyword>
<dbReference type="STRING" id="549789.NIES30_06940"/>
<protein>
    <submittedName>
        <fullName evidence="2">Uncharacterized protein</fullName>
    </submittedName>
</protein>
<keyword evidence="1" id="KW-1133">Transmembrane helix</keyword>
<keyword evidence="1" id="KW-0472">Membrane</keyword>
<evidence type="ECO:0000256" key="1">
    <source>
        <dbReference type="SAM" id="Phobius"/>
    </source>
</evidence>
<dbReference type="Proteomes" id="UP000185557">
    <property type="component" value="Unassembled WGS sequence"/>
</dbReference>